<name>K0TP49_THAOC</name>
<evidence type="ECO:0000313" key="1">
    <source>
        <dbReference type="EMBL" id="EJK77651.1"/>
    </source>
</evidence>
<accession>K0TP49</accession>
<sequence>GCRLAEVLKPNRGTSQSDRGCWHVTTVSPNDMERRNGELHIMPFASLSNDTQTKLSIPKKRKKANGRDVYYSRDPYLAFHKVCSRIPMKKRRFQVLYLCNIEVVVGMPTCLAKGDLHRSIGQNGCMKSPLPCRVTDVIRVRIGSLGNISDRDVKFELILKNGTACLVNLTSELTSNSSLYNNGLFGQGDPHSWPVRTISGSKLQDGFANELPGGEDPVAVDTVKNKLLNSARAVALNALDPRLRTIGSFNASTLKSGIRSAEDEWRSSSLSTIAVRVPDQFARRKFVGVALENGYAFDYQMIQRVVGTDGANCLYLKKTL</sequence>
<feature type="non-terminal residue" evidence="1">
    <location>
        <position position="1"/>
    </location>
</feature>
<evidence type="ECO:0000313" key="2">
    <source>
        <dbReference type="Proteomes" id="UP000266841"/>
    </source>
</evidence>
<reference evidence="1 2" key="1">
    <citation type="journal article" date="2012" name="Genome Biol.">
        <title>Genome and low-iron response of an oceanic diatom adapted to chronic iron limitation.</title>
        <authorList>
            <person name="Lommer M."/>
            <person name="Specht M."/>
            <person name="Roy A.S."/>
            <person name="Kraemer L."/>
            <person name="Andreson R."/>
            <person name="Gutowska M.A."/>
            <person name="Wolf J."/>
            <person name="Bergner S.V."/>
            <person name="Schilhabel M.B."/>
            <person name="Klostermeier U.C."/>
            <person name="Beiko R.G."/>
            <person name="Rosenstiel P."/>
            <person name="Hippler M."/>
            <person name="Laroche J."/>
        </authorList>
    </citation>
    <scope>NUCLEOTIDE SEQUENCE [LARGE SCALE GENOMIC DNA]</scope>
    <source>
        <strain evidence="1 2">CCMP1005</strain>
    </source>
</reference>
<gene>
    <name evidence="1" type="ORF">THAOC_00501</name>
</gene>
<dbReference type="EMBL" id="AGNL01000586">
    <property type="protein sequence ID" value="EJK77651.1"/>
    <property type="molecule type" value="Genomic_DNA"/>
</dbReference>
<dbReference type="AlphaFoldDB" id="K0TP49"/>
<proteinExistence type="predicted"/>
<organism evidence="1 2">
    <name type="scientific">Thalassiosira oceanica</name>
    <name type="common">Marine diatom</name>
    <dbReference type="NCBI Taxonomy" id="159749"/>
    <lineage>
        <taxon>Eukaryota</taxon>
        <taxon>Sar</taxon>
        <taxon>Stramenopiles</taxon>
        <taxon>Ochrophyta</taxon>
        <taxon>Bacillariophyta</taxon>
        <taxon>Coscinodiscophyceae</taxon>
        <taxon>Thalassiosirophycidae</taxon>
        <taxon>Thalassiosirales</taxon>
        <taxon>Thalassiosiraceae</taxon>
        <taxon>Thalassiosira</taxon>
    </lineage>
</organism>
<dbReference type="Proteomes" id="UP000266841">
    <property type="component" value="Unassembled WGS sequence"/>
</dbReference>
<protein>
    <submittedName>
        <fullName evidence="1">Uncharacterized protein</fullName>
    </submittedName>
</protein>
<comment type="caution">
    <text evidence="1">The sequence shown here is derived from an EMBL/GenBank/DDBJ whole genome shotgun (WGS) entry which is preliminary data.</text>
</comment>
<keyword evidence="2" id="KW-1185">Reference proteome</keyword>